<evidence type="ECO:0000313" key="5">
    <source>
        <dbReference type="Proteomes" id="UP001055303"/>
    </source>
</evidence>
<evidence type="ECO:0000313" key="3">
    <source>
        <dbReference type="EMBL" id="VUF14236.1"/>
    </source>
</evidence>
<organism evidence="3 4">
    <name type="scientific">Methylobacterium dankookense</name>
    <dbReference type="NCBI Taxonomy" id="560405"/>
    <lineage>
        <taxon>Bacteria</taxon>
        <taxon>Pseudomonadati</taxon>
        <taxon>Pseudomonadota</taxon>
        <taxon>Alphaproteobacteria</taxon>
        <taxon>Hyphomicrobiales</taxon>
        <taxon>Methylobacteriaceae</taxon>
        <taxon>Methylobacterium</taxon>
    </lineage>
</organism>
<evidence type="ECO:0000313" key="4">
    <source>
        <dbReference type="Proteomes" id="UP000401717"/>
    </source>
</evidence>
<feature type="chain" id="PRO_5021839327" evidence="1">
    <location>
        <begin position="22"/>
        <end position="80"/>
    </location>
</feature>
<sequence length="80" mass="8057">MIVRLFTGAALGLVLSTGAFAQSFTAPSGIPAAVAPGGLDGVAAPHNLRRYEASGHRFVIMPADAVTTGSTAPGRPLPTR</sequence>
<dbReference type="EMBL" id="BPQI01000014">
    <property type="protein sequence ID" value="GJD54763.1"/>
    <property type="molecule type" value="Genomic_DNA"/>
</dbReference>
<reference evidence="3 4" key="1">
    <citation type="submission" date="2019-06" db="EMBL/GenBank/DDBJ databases">
        <authorList>
            <person name="Rodrigo-Torres L."/>
            <person name="Arahal R. D."/>
            <person name="Lucena T."/>
        </authorList>
    </citation>
    <scope>NUCLEOTIDE SEQUENCE [LARGE SCALE GENOMIC DNA]</scope>
    <source>
        <strain evidence="3 4">SW08-7</strain>
    </source>
</reference>
<keyword evidence="5" id="KW-1185">Reference proteome</keyword>
<keyword evidence="1" id="KW-0732">Signal</keyword>
<evidence type="ECO:0000313" key="2">
    <source>
        <dbReference type="EMBL" id="GJD54763.1"/>
    </source>
</evidence>
<feature type="signal peptide" evidence="1">
    <location>
        <begin position="1"/>
        <end position="21"/>
    </location>
</feature>
<reference evidence="2" key="3">
    <citation type="submission" date="2021-08" db="EMBL/GenBank/DDBJ databases">
        <authorList>
            <person name="Tani A."/>
            <person name="Ola A."/>
            <person name="Ogura Y."/>
            <person name="Katsura K."/>
            <person name="Hayashi T."/>
        </authorList>
    </citation>
    <scope>NUCLEOTIDE SEQUENCE</scope>
    <source>
        <strain evidence="2">DSM 22415</strain>
    </source>
</reference>
<protein>
    <submittedName>
        <fullName evidence="3">Uncharacterized protein</fullName>
    </submittedName>
</protein>
<proteinExistence type="predicted"/>
<gene>
    <name evidence="2" type="ORF">IFDJLNFL_0642</name>
    <name evidence="3" type="ORF">MTDSW087_03954</name>
</gene>
<dbReference type="EMBL" id="CABFVH010000030">
    <property type="protein sequence ID" value="VUF14236.1"/>
    <property type="molecule type" value="Genomic_DNA"/>
</dbReference>
<reference evidence="2" key="2">
    <citation type="journal article" date="2021" name="Front. Microbiol.">
        <title>Comprehensive Comparative Genomics and Phenotyping of Methylobacterium Species.</title>
        <authorList>
            <person name="Alessa O."/>
            <person name="Ogura Y."/>
            <person name="Fujitani Y."/>
            <person name="Takami H."/>
            <person name="Hayashi T."/>
            <person name="Sahin N."/>
            <person name="Tani A."/>
        </authorList>
    </citation>
    <scope>NUCLEOTIDE SEQUENCE</scope>
    <source>
        <strain evidence="2">DSM 22415</strain>
    </source>
</reference>
<accession>A0A564G2K6</accession>
<dbReference type="Proteomes" id="UP000401717">
    <property type="component" value="Unassembled WGS sequence"/>
</dbReference>
<name>A0A564G2K6_9HYPH</name>
<evidence type="ECO:0000256" key="1">
    <source>
        <dbReference type="SAM" id="SignalP"/>
    </source>
</evidence>
<dbReference type="RefSeq" id="WP_238178650.1">
    <property type="nucleotide sequence ID" value="NZ_BPQI01000014.1"/>
</dbReference>
<dbReference type="Proteomes" id="UP001055303">
    <property type="component" value="Unassembled WGS sequence"/>
</dbReference>
<dbReference type="AlphaFoldDB" id="A0A564G2K6"/>